<dbReference type="PANTHER" id="PTHR48081">
    <property type="entry name" value="AB HYDROLASE SUPERFAMILY PROTEIN C4A8.06C"/>
    <property type="match status" value="1"/>
</dbReference>
<reference evidence="3 4" key="1">
    <citation type="submission" date="2023-08" db="EMBL/GenBank/DDBJ databases">
        <authorList>
            <person name="Girao M."/>
            <person name="Carvalho M.F."/>
        </authorList>
    </citation>
    <scope>NUCLEOTIDE SEQUENCE [LARGE SCALE GENOMIC DNA]</scope>
    <source>
        <strain evidence="3 4">CC-R104</strain>
    </source>
</reference>
<comment type="caution">
    <text evidence="3">The sequence shown here is derived from an EMBL/GenBank/DDBJ whole genome shotgun (WGS) entry which is preliminary data.</text>
</comment>
<dbReference type="Pfam" id="PF07859">
    <property type="entry name" value="Abhydrolase_3"/>
    <property type="match status" value="1"/>
</dbReference>
<accession>A0ABU7JZI8</accession>
<sequence length="297" mass="32115">MIGRLRSLAHFHPDLRVAALFAPRRAVSPRSLPVLRVLTGAIRGTDPDIHVLEPGVAVRYFRPSTVADGEPGPALLWIHGGGYVFGRAAQDDELCRRFAERLGITVASVEYRLAPEHPYPTPLEDCYRAYQRLLHRPEVDATRVAIGGASAGAGLAAALAFLARDRDTTVPVFQLLAYPMLDDRTATGPEHMRMWDGVANRFGWSSYLGDADPDVAVPARRTDLQGLPPAWIAVGSNDLFFDENKQYADGLGDAGIACEFHVVPGAFHGFDSVVPRSGVARAFFDTQCAALGAVLTA</sequence>
<dbReference type="PANTHER" id="PTHR48081:SF8">
    <property type="entry name" value="ALPHA_BETA HYDROLASE FOLD-3 DOMAIN-CONTAINING PROTEIN-RELATED"/>
    <property type="match status" value="1"/>
</dbReference>
<dbReference type="InterPro" id="IPR050300">
    <property type="entry name" value="GDXG_lipolytic_enzyme"/>
</dbReference>
<dbReference type="EMBL" id="JAUZMZ010000313">
    <property type="protein sequence ID" value="MEE2035428.1"/>
    <property type="molecule type" value="Genomic_DNA"/>
</dbReference>
<keyword evidence="4" id="KW-1185">Reference proteome</keyword>
<name>A0ABU7JZI8_9NOCA</name>
<dbReference type="Proteomes" id="UP001331936">
    <property type="component" value="Unassembled WGS sequence"/>
</dbReference>
<gene>
    <name evidence="3" type="ORF">Q8814_25540</name>
</gene>
<dbReference type="SUPFAM" id="SSF53474">
    <property type="entry name" value="alpha/beta-Hydrolases"/>
    <property type="match status" value="1"/>
</dbReference>
<evidence type="ECO:0000259" key="2">
    <source>
        <dbReference type="Pfam" id="PF07859"/>
    </source>
</evidence>
<organism evidence="3 4">
    <name type="scientific">Rhodococcus chondri</name>
    <dbReference type="NCBI Taxonomy" id="3065941"/>
    <lineage>
        <taxon>Bacteria</taxon>
        <taxon>Bacillati</taxon>
        <taxon>Actinomycetota</taxon>
        <taxon>Actinomycetes</taxon>
        <taxon>Mycobacteriales</taxon>
        <taxon>Nocardiaceae</taxon>
        <taxon>Rhodococcus</taxon>
    </lineage>
</organism>
<dbReference type="GO" id="GO:0016787">
    <property type="term" value="F:hydrolase activity"/>
    <property type="evidence" value="ECO:0007669"/>
    <property type="project" value="UniProtKB-KW"/>
</dbReference>
<dbReference type="InterPro" id="IPR029058">
    <property type="entry name" value="AB_hydrolase_fold"/>
</dbReference>
<dbReference type="InterPro" id="IPR013094">
    <property type="entry name" value="AB_hydrolase_3"/>
</dbReference>
<evidence type="ECO:0000313" key="3">
    <source>
        <dbReference type="EMBL" id="MEE2035428.1"/>
    </source>
</evidence>
<evidence type="ECO:0000313" key="4">
    <source>
        <dbReference type="Proteomes" id="UP001331936"/>
    </source>
</evidence>
<keyword evidence="1 3" id="KW-0378">Hydrolase</keyword>
<evidence type="ECO:0000256" key="1">
    <source>
        <dbReference type="ARBA" id="ARBA00022801"/>
    </source>
</evidence>
<protein>
    <submittedName>
        <fullName evidence="3">Alpha/beta hydrolase</fullName>
    </submittedName>
</protein>
<dbReference type="RefSeq" id="WP_330154742.1">
    <property type="nucleotide sequence ID" value="NZ_JAUZMZ010000313.1"/>
</dbReference>
<feature type="domain" description="Alpha/beta hydrolase fold-3" evidence="2">
    <location>
        <begin position="75"/>
        <end position="270"/>
    </location>
</feature>
<dbReference type="Gene3D" id="3.40.50.1820">
    <property type="entry name" value="alpha/beta hydrolase"/>
    <property type="match status" value="1"/>
</dbReference>
<proteinExistence type="predicted"/>